<feature type="transmembrane region" description="Helical" evidence="1">
    <location>
        <begin position="111"/>
        <end position="135"/>
    </location>
</feature>
<feature type="transmembrane region" description="Helical" evidence="1">
    <location>
        <begin position="171"/>
        <end position="190"/>
    </location>
</feature>
<feature type="domain" description="CAAX prenyl protease 2/Lysostaphin resistance protein A-like" evidence="2">
    <location>
        <begin position="88"/>
        <end position="183"/>
    </location>
</feature>
<keyword evidence="1" id="KW-0472">Membrane</keyword>
<evidence type="ECO:0000313" key="3">
    <source>
        <dbReference type="EMBL" id="WGS64531.1"/>
    </source>
</evidence>
<dbReference type="EMBL" id="CP069362">
    <property type="protein sequence ID" value="WGS64531.1"/>
    <property type="molecule type" value="Genomic_DNA"/>
</dbReference>
<dbReference type="Pfam" id="PF02517">
    <property type="entry name" value="Rce1-like"/>
    <property type="match status" value="1"/>
</dbReference>
<evidence type="ECO:0000259" key="2">
    <source>
        <dbReference type="Pfam" id="PF02517"/>
    </source>
</evidence>
<feature type="transmembrane region" description="Helical" evidence="1">
    <location>
        <begin position="54"/>
        <end position="71"/>
    </location>
</feature>
<evidence type="ECO:0000256" key="1">
    <source>
        <dbReference type="SAM" id="Phobius"/>
    </source>
</evidence>
<keyword evidence="3" id="KW-0645">Protease</keyword>
<name>A0ABY8PPI1_9BACT</name>
<protein>
    <submittedName>
        <fullName evidence="3">CPBP family intramembrane metalloprotease</fullName>
    </submittedName>
</protein>
<dbReference type="Proteomes" id="UP001232493">
    <property type="component" value="Chromosome"/>
</dbReference>
<organism evidence="3 4">
    <name type="scientific">Marinitoga aeolica</name>
    <dbReference type="NCBI Taxonomy" id="2809031"/>
    <lineage>
        <taxon>Bacteria</taxon>
        <taxon>Thermotogati</taxon>
        <taxon>Thermotogota</taxon>
        <taxon>Thermotogae</taxon>
        <taxon>Petrotogales</taxon>
        <taxon>Petrotogaceae</taxon>
        <taxon>Marinitoga</taxon>
    </lineage>
</organism>
<dbReference type="InterPro" id="IPR003675">
    <property type="entry name" value="Rce1/LyrA-like_dom"/>
</dbReference>
<dbReference type="GO" id="GO:0008237">
    <property type="term" value="F:metallopeptidase activity"/>
    <property type="evidence" value="ECO:0007669"/>
    <property type="project" value="UniProtKB-KW"/>
</dbReference>
<feature type="transmembrane region" description="Helical" evidence="1">
    <location>
        <begin position="29"/>
        <end position="47"/>
    </location>
</feature>
<keyword evidence="4" id="KW-1185">Reference proteome</keyword>
<feature type="transmembrane region" description="Helical" evidence="1">
    <location>
        <begin position="147"/>
        <end position="165"/>
    </location>
</feature>
<dbReference type="RefSeq" id="WP_280998259.1">
    <property type="nucleotide sequence ID" value="NZ_CP069362.1"/>
</dbReference>
<proteinExistence type="predicted"/>
<keyword evidence="1" id="KW-0812">Transmembrane</keyword>
<reference evidence="3 4" key="1">
    <citation type="submission" date="2021-02" db="EMBL/GenBank/DDBJ databases">
        <title>Characterization of Marinitoga sp. nov. str. BP5-C20A.</title>
        <authorList>
            <person name="Erauso G."/>
            <person name="Postec A."/>
        </authorList>
    </citation>
    <scope>NUCLEOTIDE SEQUENCE [LARGE SCALE GENOMIC DNA]</scope>
    <source>
        <strain evidence="3 4">BP5-C20A</strain>
    </source>
</reference>
<gene>
    <name evidence="3" type="ORF">JRV97_09160</name>
</gene>
<sequence length="194" mass="22935">MIYLILFLLIALYFLMVFFIEKKIPFEKGLLTKIIIFSLFIPIFKLELYKNIPLQLYIIFIVYGIVIVLLPEKIVKLPSFGIYLNIKRLILIPLSAATSEEVFFRGILNKYLFQAVENIIIVAIISSTLFALMHIFNYFNGIESKRYFLLISPVRFAFGFFFSIVNYKYGLLSVIIIHFLIDFPVFYRIYKKYN</sequence>
<evidence type="ECO:0000313" key="4">
    <source>
        <dbReference type="Proteomes" id="UP001232493"/>
    </source>
</evidence>
<keyword evidence="3" id="KW-0378">Hydrolase</keyword>
<keyword evidence="1" id="KW-1133">Transmembrane helix</keyword>
<keyword evidence="3" id="KW-0482">Metalloprotease</keyword>
<accession>A0ABY8PPI1</accession>